<accession>A0ABW5YW57</accession>
<dbReference type="Proteomes" id="UP001597509">
    <property type="component" value="Unassembled WGS sequence"/>
</dbReference>
<comment type="caution">
    <text evidence="1">The sequence shown here is derived from an EMBL/GenBank/DDBJ whole genome shotgun (WGS) entry which is preliminary data.</text>
</comment>
<gene>
    <name evidence="1" type="ORF">ACFS6I_11960</name>
</gene>
<proteinExistence type="predicted"/>
<keyword evidence="2" id="KW-1185">Reference proteome</keyword>
<dbReference type="RefSeq" id="WP_380920795.1">
    <property type="nucleotide sequence ID" value="NZ_JBHUPE010000004.1"/>
</dbReference>
<reference evidence="2" key="1">
    <citation type="journal article" date="2019" name="Int. J. Syst. Evol. Microbiol.">
        <title>The Global Catalogue of Microorganisms (GCM) 10K type strain sequencing project: providing services to taxonomists for standard genome sequencing and annotation.</title>
        <authorList>
            <consortium name="The Broad Institute Genomics Platform"/>
            <consortium name="The Broad Institute Genome Sequencing Center for Infectious Disease"/>
            <person name="Wu L."/>
            <person name="Ma J."/>
        </authorList>
    </citation>
    <scope>NUCLEOTIDE SEQUENCE [LARGE SCALE GENOMIC DNA]</scope>
    <source>
        <strain evidence="2">KCTC 22209</strain>
    </source>
</reference>
<protein>
    <submittedName>
        <fullName evidence="1">Uncharacterized protein</fullName>
    </submittedName>
</protein>
<organism evidence="1 2">
    <name type="scientific">Sphingobacterium anhuiense</name>
    <dbReference type="NCBI Taxonomy" id="493780"/>
    <lineage>
        <taxon>Bacteria</taxon>
        <taxon>Pseudomonadati</taxon>
        <taxon>Bacteroidota</taxon>
        <taxon>Sphingobacteriia</taxon>
        <taxon>Sphingobacteriales</taxon>
        <taxon>Sphingobacteriaceae</taxon>
        <taxon>Sphingobacterium</taxon>
    </lineage>
</organism>
<sequence>MNWFSFTGTDPSQPSHYTLVPSQPSCAGLPQKLCALQAQNDGSNIPVITDELKQEIIDCMENMVNSTNVKLKAR</sequence>
<dbReference type="EMBL" id="JBHUPE010000004">
    <property type="protein sequence ID" value="MFD2904647.1"/>
    <property type="molecule type" value="Genomic_DNA"/>
</dbReference>
<name>A0ABW5YW57_9SPHI</name>
<evidence type="ECO:0000313" key="2">
    <source>
        <dbReference type="Proteomes" id="UP001597509"/>
    </source>
</evidence>
<evidence type="ECO:0000313" key="1">
    <source>
        <dbReference type="EMBL" id="MFD2904647.1"/>
    </source>
</evidence>